<name>A0ABN1AWY7_9BACI</name>
<dbReference type="PANTHER" id="PTHR11070:SF2">
    <property type="entry name" value="ATP-DEPENDENT DNA HELICASE SRS2"/>
    <property type="match status" value="1"/>
</dbReference>
<feature type="binding site" evidence="11">
    <location>
        <begin position="39"/>
        <end position="46"/>
    </location>
    <ligand>
        <name>ATP</name>
        <dbReference type="ChEBI" id="CHEBI:30616"/>
    </ligand>
</feature>
<comment type="catalytic activity">
    <reaction evidence="10">
        <text>ATP + H2O = ADP + phosphate + H(+)</text>
        <dbReference type="Rhea" id="RHEA:13065"/>
        <dbReference type="ChEBI" id="CHEBI:15377"/>
        <dbReference type="ChEBI" id="CHEBI:15378"/>
        <dbReference type="ChEBI" id="CHEBI:30616"/>
        <dbReference type="ChEBI" id="CHEBI:43474"/>
        <dbReference type="ChEBI" id="CHEBI:456216"/>
        <dbReference type="EC" id="5.6.2.4"/>
    </reaction>
</comment>
<dbReference type="InterPro" id="IPR013986">
    <property type="entry name" value="DExx_box_DNA_helicase_dom_sf"/>
</dbReference>
<evidence type="ECO:0000313" key="15">
    <source>
        <dbReference type="Proteomes" id="UP001500880"/>
    </source>
</evidence>
<sequence>MNSRDSYFFDRKSAELGVVLNKVQKQAVLHTKGPLLLLASPGSGKTTTIIMRIGYLIEVQKADPSRIKAVTFSKASANDMKERFQQFFPNLPSIHFSTIHSLAFQVVREYFNRQGIRYELIEGQGELNKKQILRKIYQSVHEETITEDQLEALTTYISYIKNRLIPEEKWTAITCDVSKAADILKQYEDFKKSRSDQLLLDYDDMLTLANDVLKTDQTLRVKYQQKFDYVLTDESQDTSLVQHAIIEQLVEEHKNLFVVADDDQSIYMWRAAEPQYLLDFQRVYPEAKILKLEQNYRSSQEIVDVSNRFIKRNKNRYEKQMFTKNPSREQVELTALRDYHEQPGYLVDKISLLENYRDAAILYRNHSSSIPLIDAFARAGIPFYMKDPDNRFFTHWIVKDVLNFMRLAFDARRTDIFERVYGKFNWYLSKNHMEQLHRMQNGESVFDNLIRYTRLKDFQKVKIKKGKEIFREMKQMDPGQAIRSIRTELGYEDVLKDMSKRLGFNKENLFDILNTLEDIAKSVDSVAGFGKRIKHLDALMASSKFNKGEDAVTFSTFHSAKGLEFPRVYMIDLIDGVIPAQSDLESAKDGVYEPLEEAVRLFYVGMTRAEQHLELVTYQRKYGKKARPSRFYHDVERIVHPPKVIKEDEKTGKRESRTSTKKTRIPYDPNAIKERDALQEGMMVKHRVFGRGEIVSCSDEIIEIRFPKFTKKLSVDKCLEMGLLGACHHPNFVE</sequence>
<reference evidence="14 15" key="1">
    <citation type="journal article" date="2019" name="Int. J. Syst. Evol. Microbiol.">
        <title>The Global Catalogue of Microorganisms (GCM) 10K type strain sequencing project: providing services to taxonomists for standard genome sequencing and annotation.</title>
        <authorList>
            <consortium name="The Broad Institute Genomics Platform"/>
            <consortium name="The Broad Institute Genome Sequencing Center for Infectious Disease"/>
            <person name="Wu L."/>
            <person name="Ma J."/>
        </authorList>
    </citation>
    <scope>NUCLEOTIDE SEQUENCE [LARGE SCALE GENOMIC DNA]</scope>
    <source>
        <strain evidence="14 15">JCM 12389</strain>
    </source>
</reference>
<evidence type="ECO:0000256" key="11">
    <source>
        <dbReference type="PROSITE-ProRule" id="PRU00560"/>
    </source>
</evidence>
<evidence type="ECO:0000256" key="8">
    <source>
        <dbReference type="ARBA" id="ARBA00034617"/>
    </source>
</evidence>
<comment type="caution">
    <text evidence="14">The sequence shown here is derived from an EMBL/GenBank/DDBJ whole genome shotgun (WGS) entry which is preliminary data.</text>
</comment>
<evidence type="ECO:0000256" key="4">
    <source>
        <dbReference type="ARBA" id="ARBA00022806"/>
    </source>
</evidence>
<protein>
    <recommendedName>
        <fullName evidence="9">DNA 3'-5' helicase</fullName>
        <ecNumber evidence="9">5.6.2.4</ecNumber>
    </recommendedName>
</protein>
<proteinExistence type="inferred from homology"/>
<keyword evidence="5 11" id="KW-0067">ATP-binding</keyword>
<dbReference type="EC" id="5.6.2.4" evidence="9"/>
<dbReference type="InterPro" id="IPR000212">
    <property type="entry name" value="DNA_helicase_UvrD/REP"/>
</dbReference>
<comment type="similarity">
    <text evidence="1">Belongs to the helicase family. UvrD subfamily.</text>
</comment>
<keyword evidence="4 11" id="KW-0347">Helicase</keyword>
<evidence type="ECO:0000256" key="7">
    <source>
        <dbReference type="ARBA" id="ARBA00023235"/>
    </source>
</evidence>
<dbReference type="InterPro" id="IPR027417">
    <property type="entry name" value="P-loop_NTPase"/>
</dbReference>
<feature type="domain" description="UvrD-like helicase C-terminal" evidence="13">
    <location>
        <begin position="300"/>
        <end position="562"/>
    </location>
</feature>
<evidence type="ECO:0000259" key="12">
    <source>
        <dbReference type="PROSITE" id="PS51198"/>
    </source>
</evidence>
<evidence type="ECO:0000259" key="13">
    <source>
        <dbReference type="PROSITE" id="PS51217"/>
    </source>
</evidence>
<dbReference type="Gene3D" id="1.10.486.10">
    <property type="entry name" value="PCRA, domain 4"/>
    <property type="match status" value="1"/>
</dbReference>
<dbReference type="GO" id="GO:0004386">
    <property type="term" value="F:helicase activity"/>
    <property type="evidence" value="ECO:0007669"/>
    <property type="project" value="UniProtKB-KW"/>
</dbReference>
<dbReference type="Pfam" id="PF00580">
    <property type="entry name" value="UvrD-helicase"/>
    <property type="match status" value="1"/>
</dbReference>
<evidence type="ECO:0000256" key="10">
    <source>
        <dbReference type="ARBA" id="ARBA00048988"/>
    </source>
</evidence>
<gene>
    <name evidence="14" type="ORF">GCM10008986_08560</name>
</gene>
<dbReference type="RefSeq" id="WP_343838003.1">
    <property type="nucleotide sequence ID" value="NZ_BAAADO010000002.1"/>
</dbReference>
<evidence type="ECO:0000313" key="14">
    <source>
        <dbReference type="EMBL" id="GAA0485554.1"/>
    </source>
</evidence>
<keyword evidence="7" id="KW-0413">Isomerase</keyword>
<dbReference type="InterPro" id="IPR014017">
    <property type="entry name" value="DNA_helicase_UvrD-like_C"/>
</dbReference>
<dbReference type="CDD" id="cd17932">
    <property type="entry name" value="DEXQc_UvrD"/>
    <property type="match status" value="1"/>
</dbReference>
<evidence type="ECO:0000256" key="1">
    <source>
        <dbReference type="ARBA" id="ARBA00009922"/>
    </source>
</evidence>
<dbReference type="PROSITE" id="PS51217">
    <property type="entry name" value="UVRD_HELICASE_CTER"/>
    <property type="match status" value="1"/>
</dbReference>
<evidence type="ECO:0000256" key="9">
    <source>
        <dbReference type="ARBA" id="ARBA00034808"/>
    </source>
</evidence>
<evidence type="ECO:0000256" key="2">
    <source>
        <dbReference type="ARBA" id="ARBA00022741"/>
    </source>
</evidence>
<dbReference type="InterPro" id="IPR014016">
    <property type="entry name" value="UvrD-like_ATP-bd"/>
</dbReference>
<dbReference type="SUPFAM" id="SSF52540">
    <property type="entry name" value="P-loop containing nucleoside triphosphate hydrolases"/>
    <property type="match status" value="1"/>
</dbReference>
<dbReference type="Gene3D" id="1.10.10.160">
    <property type="match status" value="1"/>
</dbReference>
<keyword evidence="3 11" id="KW-0378">Hydrolase</keyword>
<keyword evidence="6" id="KW-0238">DNA-binding</keyword>
<keyword evidence="15" id="KW-1185">Reference proteome</keyword>
<evidence type="ECO:0000256" key="6">
    <source>
        <dbReference type="ARBA" id="ARBA00023125"/>
    </source>
</evidence>
<feature type="domain" description="UvrD-like helicase ATP-binding" evidence="12">
    <location>
        <begin position="18"/>
        <end position="299"/>
    </location>
</feature>
<dbReference type="Pfam" id="PF13361">
    <property type="entry name" value="UvrD_C"/>
    <property type="match status" value="1"/>
</dbReference>
<dbReference type="PROSITE" id="PS51198">
    <property type="entry name" value="UVRD_HELICASE_ATP_BIND"/>
    <property type="match status" value="1"/>
</dbReference>
<dbReference type="Proteomes" id="UP001500880">
    <property type="component" value="Unassembled WGS sequence"/>
</dbReference>
<evidence type="ECO:0000256" key="3">
    <source>
        <dbReference type="ARBA" id="ARBA00022801"/>
    </source>
</evidence>
<comment type="catalytic activity">
    <reaction evidence="8">
        <text>Couples ATP hydrolysis with the unwinding of duplex DNA by translocating in the 3'-5' direction.</text>
        <dbReference type="EC" id="5.6.2.4"/>
    </reaction>
</comment>
<dbReference type="EMBL" id="BAAADO010000002">
    <property type="protein sequence ID" value="GAA0485554.1"/>
    <property type="molecule type" value="Genomic_DNA"/>
</dbReference>
<dbReference type="PANTHER" id="PTHR11070">
    <property type="entry name" value="UVRD / RECB / PCRA DNA HELICASE FAMILY MEMBER"/>
    <property type="match status" value="1"/>
</dbReference>
<dbReference type="Gene3D" id="3.40.50.300">
    <property type="entry name" value="P-loop containing nucleotide triphosphate hydrolases"/>
    <property type="match status" value="2"/>
</dbReference>
<organism evidence="14 15">
    <name type="scientific">Salinibacillus aidingensis</name>
    <dbReference type="NCBI Taxonomy" id="237684"/>
    <lineage>
        <taxon>Bacteria</taxon>
        <taxon>Bacillati</taxon>
        <taxon>Bacillota</taxon>
        <taxon>Bacilli</taxon>
        <taxon>Bacillales</taxon>
        <taxon>Bacillaceae</taxon>
        <taxon>Salinibacillus</taxon>
    </lineage>
</organism>
<evidence type="ECO:0000256" key="5">
    <source>
        <dbReference type="ARBA" id="ARBA00022840"/>
    </source>
</evidence>
<accession>A0ABN1AWY7</accession>
<keyword evidence="2 11" id="KW-0547">Nucleotide-binding</keyword>